<dbReference type="Pfam" id="PF00144">
    <property type="entry name" value="Beta-lactamase"/>
    <property type="match status" value="1"/>
</dbReference>
<feature type="compositionally biased region" description="Polar residues" evidence="1">
    <location>
        <begin position="426"/>
        <end position="456"/>
    </location>
</feature>
<keyword evidence="3" id="KW-1185">Reference proteome</keyword>
<dbReference type="eggNOG" id="ENOG502RZX2">
    <property type="taxonomic scope" value="Eukaryota"/>
</dbReference>
<dbReference type="WBParaSite" id="EN70_3644">
    <property type="protein sequence ID" value="EN70_3644"/>
    <property type="gene ID" value="EN70_3644"/>
</dbReference>
<evidence type="ECO:0000313" key="3">
    <source>
        <dbReference type="Proteomes" id="UP000095285"/>
    </source>
</evidence>
<feature type="compositionally biased region" description="Basic and acidic residues" evidence="1">
    <location>
        <begin position="414"/>
        <end position="424"/>
    </location>
</feature>
<dbReference type="InterPro" id="IPR001466">
    <property type="entry name" value="Beta-lactam-related"/>
</dbReference>
<name>A0A1I7VKR5_LOALO</name>
<dbReference type="PANTHER" id="PTHR43319">
    <property type="entry name" value="BETA-LACTAMASE-RELATED"/>
    <property type="match status" value="1"/>
</dbReference>
<evidence type="ECO:0000259" key="2">
    <source>
        <dbReference type="Pfam" id="PF00144"/>
    </source>
</evidence>
<reference evidence="4" key="2">
    <citation type="submission" date="2016-11" db="UniProtKB">
        <authorList>
            <consortium name="WormBaseParasite"/>
        </authorList>
    </citation>
    <scope>IDENTIFICATION</scope>
</reference>
<dbReference type="AlphaFoldDB" id="A0A1I7VKR5"/>
<evidence type="ECO:0000313" key="4">
    <source>
        <dbReference type="WBParaSite" id="EN70_3644"/>
    </source>
</evidence>
<dbReference type="PANTHER" id="PTHR43319:SF3">
    <property type="entry name" value="BETA-LACTAMASE-RELATED DOMAIN-CONTAINING PROTEIN"/>
    <property type="match status" value="1"/>
</dbReference>
<sequence length="456" mass="51603">MKSKPMPQLPIIVDGDCDSRFDKVKQVFHNNFTQRWESEGAAFAVYLKGEKVVDLWGGYADSTSRRKWKNDTMTLLFSSTKSICAICFAMLIDRGLVAYEDLVTKYWPEFGQNGKETITIETLLSHQGGLAYVDNVIEESDIRDWRRMSKIFEDQKPNWTPGQEVGYHAVTFGWLVDQLMRRIDPEERSLSQFFKEEITEPHNIDLVIGAPVELEHRIARLASEPKFLAARELIEYPALLKMFWNGLFTSVNLGNRMFRNMLQNFSWIGSNGTIFNNPEIRSLDMPAVTGMGTARSLAKLHALVLEGKLLKKTTVEQLFRDPVVLNQTDSVLSINLSLGKGFAYTKNCQGQWLIGHSGLGGQNVKMDLTNEVAFAYLCNGLKVGYSDLTVTFMRLQSALYECLRENNLLKEIPEEKAKESHETVAGRNSSLDISSKNLQETVPTSLENNTDLTSDI</sequence>
<evidence type="ECO:0000256" key="1">
    <source>
        <dbReference type="SAM" id="MobiDB-lite"/>
    </source>
</evidence>
<dbReference type="STRING" id="7209.A0A1I7VKR5"/>
<dbReference type="InterPro" id="IPR012338">
    <property type="entry name" value="Beta-lactam/transpept-like"/>
</dbReference>
<dbReference type="SUPFAM" id="SSF56601">
    <property type="entry name" value="beta-lactamase/transpeptidase-like"/>
    <property type="match status" value="1"/>
</dbReference>
<proteinExistence type="predicted"/>
<dbReference type="Proteomes" id="UP000095285">
    <property type="component" value="Unassembled WGS sequence"/>
</dbReference>
<protein>
    <submittedName>
        <fullName evidence="4">Beta-lactamase domain-containing protein</fullName>
    </submittedName>
</protein>
<organism evidence="3 4">
    <name type="scientific">Loa loa</name>
    <name type="common">Eye worm</name>
    <name type="synonym">Filaria loa</name>
    <dbReference type="NCBI Taxonomy" id="7209"/>
    <lineage>
        <taxon>Eukaryota</taxon>
        <taxon>Metazoa</taxon>
        <taxon>Ecdysozoa</taxon>
        <taxon>Nematoda</taxon>
        <taxon>Chromadorea</taxon>
        <taxon>Rhabditida</taxon>
        <taxon>Spirurina</taxon>
        <taxon>Spiruromorpha</taxon>
        <taxon>Filarioidea</taxon>
        <taxon>Onchocercidae</taxon>
        <taxon>Loa</taxon>
    </lineage>
</organism>
<dbReference type="InterPro" id="IPR052907">
    <property type="entry name" value="Beta-lactamase/esterase"/>
</dbReference>
<reference evidence="3" key="1">
    <citation type="submission" date="2012-04" db="EMBL/GenBank/DDBJ databases">
        <title>The Genome Sequence of Loa loa.</title>
        <authorList>
            <consortium name="The Broad Institute Genome Sequencing Platform"/>
            <consortium name="Broad Institute Genome Sequencing Center for Infectious Disease"/>
            <person name="Nutman T.B."/>
            <person name="Fink D.L."/>
            <person name="Russ C."/>
            <person name="Young S."/>
            <person name="Zeng Q."/>
            <person name="Gargeya S."/>
            <person name="Alvarado L."/>
            <person name="Berlin A."/>
            <person name="Chapman S.B."/>
            <person name="Chen Z."/>
            <person name="Freedman E."/>
            <person name="Gellesch M."/>
            <person name="Goldberg J."/>
            <person name="Griggs A."/>
            <person name="Gujja S."/>
            <person name="Heilman E.R."/>
            <person name="Heiman D."/>
            <person name="Howarth C."/>
            <person name="Mehta T."/>
            <person name="Neiman D."/>
            <person name="Pearson M."/>
            <person name="Roberts A."/>
            <person name="Saif S."/>
            <person name="Shea T."/>
            <person name="Shenoy N."/>
            <person name="Sisk P."/>
            <person name="Stolte C."/>
            <person name="Sykes S."/>
            <person name="White J."/>
            <person name="Yandava C."/>
            <person name="Haas B."/>
            <person name="Henn M.R."/>
            <person name="Nusbaum C."/>
            <person name="Birren B."/>
        </authorList>
    </citation>
    <scope>NUCLEOTIDE SEQUENCE [LARGE SCALE GENOMIC DNA]</scope>
</reference>
<dbReference type="Gene3D" id="3.40.710.10">
    <property type="entry name" value="DD-peptidase/beta-lactamase superfamily"/>
    <property type="match status" value="1"/>
</dbReference>
<feature type="domain" description="Beta-lactamase-related" evidence="2">
    <location>
        <begin position="29"/>
        <end position="382"/>
    </location>
</feature>
<feature type="region of interest" description="Disordered" evidence="1">
    <location>
        <begin position="414"/>
        <end position="456"/>
    </location>
</feature>
<accession>A0A1I7VKR5</accession>